<comment type="subcellular location">
    <subcellularLocation>
        <location evidence="1">Host cell junction</location>
        <location evidence="1">Host plasmodesma</location>
    </subcellularLocation>
</comment>
<evidence type="ECO:0000313" key="10">
    <source>
        <dbReference type="EMBL" id="AAW56085.1"/>
    </source>
</evidence>
<keyword evidence="7" id="KW-1031">Host cell junction</keyword>
<evidence type="ECO:0000256" key="3">
    <source>
        <dbReference type="ARBA" id="ARBA00014660"/>
    </source>
</evidence>
<protein>
    <recommendedName>
        <fullName evidence="3">Movement protein</fullName>
    </recommendedName>
    <alternativeName>
        <fullName evidence="9">Cell-to-cell transport protein</fullName>
    </alternativeName>
</protein>
<sequence>MDLYPTKEEDTPQNQTEKYVFSKEDSSGYSAELMVNNDLLKTISKTKLTLEKEKVFRMTNPLTSMVKSLCQRKNHIFYCVTTKELSIDICESSGKVYLPLLTNEEINGRLTKVDPRIRQTLSIVHIGAVKILLKAQFRNGINSPVKLALIDDRINDRKDCLLGAARGNLNYGKFMFTVYPKFGVSLRTKRLNQTLSFIHEFERNNLMNKGDKVMTITYLVAYALTNSHHSIDYKSSSNIELEDVFQEIGNVEQSEFCIIENEDCNWAIDIAQNKAELGKTKKLISDNQLKIESGESSNGELHRLNESVNKLREKFVEICG</sequence>
<evidence type="ECO:0000256" key="9">
    <source>
        <dbReference type="ARBA" id="ARBA00030527"/>
    </source>
</evidence>
<dbReference type="GO" id="GO:0046740">
    <property type="term" value="P:transport of virus in host, cell to cell"/>
    <property type="evidence" value="ECO:0007669"/>
    <property type="project" value="UniProtKB-KW"/>
</dbReference>
<comment type="function">
    <text evidence="8">Transports viral genome to neighboring plant cells directly through plasmosdesmata, without any budding. The movement protein allows efficient cell to cell propagation, by bypassing the host cell wall barrier. Acts by forming tubules structures that increase the size exclusion limit (SEL) of plasmodesmata, thereby allowing viral ribonucleocapsids to spread directly to neighboring cells.</text>
</comment>
<dbReference type="KEGG" id="vg:13829199"/>
<dbReference type="OrthoDB" id="10370at10239"/>
<keyword evidence="5" id="KW-0916">Viral movement protein</keyword>
<dbReference type="Proteomes" id="UP000201167">
    <property type="component" value="Segment"/>
</dbReference>
<proteinExistence type="inferred from homology"/>
<evidence type="ECO:0000256" key="7">
    <source>
        <dbReference type="ARBA" id="ARBA00023081"/>
    </source>
</evidence>
<dbReference type="GeneID" id="13829199"/>
<comment type="similarity">
    <text evidence="2">Belongs to the caulimoviridae movement protein family.</text>
</comment>
<evidence type="ECO:0000256" key="2">
    <source>
        <dbReference type="ARBA" id="ARBA00009255"/>
    </source>
</evidence>
<dbReference type="PANTHER" id="PTHR47599">
    <property type="entry name" value="CELL-TO-CELL MOVEMENT PROTEIN"/>
    <property type="match status" value="1"/>
</dbReference>
<dbReference type="InterPro" id="IPR051596">
    <property type="entry name" value="Caulimoviridae_Movement"/>
</dbReference>
<keyword evidence="11" id="KW-1185">Reference proteome</keyword>
<dbReference type="GO" id="GO:0044219">
    <property type="term" value="C:host cell plasmodesma"/>
    <property type="evidence" value="ECO:0007669"/>
    <property type="project" value="UniProtKB-SubCell"/>
</dbReference>
<dbReference type="RefSeq" id="YP_006907830.1">
    <property type="nucleotide sequence ID" value="NC_018858.1"/>
</dbReference>
<organism evidence="10 11">
    <name type="scientific">Horseradish latent virus</name>
    <dbReference type="NCBI Taxonomy" id="264076"/>
    <lineage>
        <taxon>Viruses</taxon>
        <taxon>Riboviria</taxon>
        <taxon>Pararnavirae</taxon>
        <taxon>Artverviricota</taxon>
        <taxon>Revtraviricetes</taxon>
        <taxon>Ortervirales</taxon>
        <taxon>Caulimoviridae</taxon>
        <taxon>Caulimovirus</taxon>
        <taxon>Caulimovirus latensarmoraciae</taxon>
    </lineage>
</organism>
<evidence type="ECO:0000256" key="5">
    <source>
        <dbReference type="ARBA" id="ARBA00023031"/>
    </source>
</evidence>
<accession>Q5J1S5</accession>
<dbReference type="PANTHER" id="PTHR47599:SF3">
    <property type="entry name" value="CELL-TO-CELL MOVEMENT PROTEIN"/>
    <property type="match status" value="1"/>
</dbReference>
<reference evidence="10 11" key="1">
    <citation type="submission" date="2012-07" db="EMBL/GenBank/DDBJ databases">
        <title>Complete genomic sequence of Horseradish latent virus (HRLV) isolated from Lyngle, Denmark, in April 1973.</title>
        <authorList>
            <person name="Maiti I.B."/>
            <person name="Pattanaik S."/>
        </authorList>
    </citation>
    <scope>NUCLEOTIDE SEQUENCE [LARGE SCALE GENOMIC DNA]</scope>
    <source>
        <strain evidence="10">ID1</strain>
    </source>
</reference>
<dbReference type="Pfam" id="PF01107">
    <property type="entry name" value="MP"/>
    <property type="match status" value="1"/>
</dbReference>
<dbReference type="EMBL" id="JX429923">
    <property type="protein sequence ID" value="AAW56085.1"/>
    <property type="molecule type" value="Genomic_DNA"/>
</dbReference>
<name>Q5J1S5_9VIRU</name>
<keyword evidence="4" id="KW-0813">Transport</keyword>
<dbReference type="InterPro" id="IPR028919">
    <property type="entry name" value="Viral_movement"/>
</dbReference>
<evidence type="ECO:0000256" key="1">
    <source>
        <dbReference type="ARBA" id="ARBA00004621"/>
    </source>
</evidence>
<evidence type="ECO:0000256" key="8">
    <source>
        <dbReference type="ARBA" id="ARBA00024940"/>
    </source>
</evidence>
<keyword evidence="6" id="KW-0175">Coiled coil</keyword>
<evidence type="ECO:0000256" key="6">
    <source>
        <dbReference type="ARBA" id="ARBA00023054"/>
    </source>
</evidence>
<evidence type="ECO:0000313" key="11">
    <source>
        <dbReference type="Proteomes" id="UP000201167"/>
    </source>
</evidence>
<evidence type="ECO:0000256" key="4">
    <source>
        <dbReference type="ARBA" id="ARBA00022448"/>
    </source>
</evidence>